<keyword evidence="1" id="KW-1133">Transmembrane helix</keyword>
<proteinExistence type="predicted"/>
<evidence type="ECO:0000313" key="3">
    <source>
        <dbReference type="Proteomes" id="UP000526196"/>
    </source>
</evidence>
<feature type="transmembrane region" description="Helical" evidence="1">
    <location>
        <begin position="130"/>
        <end position="152"/>
    </location>
</feature>
<dbReference type="EMBL" id="JACASX010000004">
    <property type="protein sequence ID" value="NWK05214.1"/>
    <property type="molecule type" value="Genomic_DNA"/>
</dbReference>
<dbReference type="Proteomes" id="UP000526196">
    <property type="component" value="Unassembled WGS sequence"/>
</dbReference>
<accession>A0A7K4NQ85</accession>
<dbReference type="AlphaFoldDB" id="A0A7K4NQ85"/>
<evidence type="ECO:0000313" key="2">
    <source>
        <dbReference type="EMBL" id="NWK05214.1"/>
    </source>
</evidence>
<gene>
    <name evidence="2" type="ORF">HX833_03875</name>
</gene>
<keyword evidence="1" id="KW-0472">Membrane</keyword>
<feature type="transmembrane region" description="Helical" evidence="1">
    <location>
        <begin position="164"/>
        <end position="185"/>
    </location>
</feature>
<sequence>MKSHTRLTKKLDKKRVIICLLVFFTLMPIFSYLHEAGHALVCIADGNEAEISVDILSGGLTLCHGEVSNLFAYKISGGLLAGIVGTTIGLALFVKKPFAGYSLESTRYNSWEIDGKVERIESRKRRYLDIIWKAPFIALTTIGIGHLVNAAIETFADSYFTHGAEWGFFLGAVEFVTFITLLLIFDRKTVRQDRREMEGRGRTVSIRLLFGLSCIIVGSGLIVLGLLRGVEFAR</sequence>
<feature type="transmembrane region" description="Helical" evidence="1">
    <location>
        <begin position="206"/>
        <end position="227"/>
    </location>
</feature>
<protein>
    <submittedName>
        <fullName evidence="2">Uncharacterized protein</fullName>
    </submittedName>
</protein>
<evidence type="ECO:0000256" key="1">
    <source>
        <dbReference type="SAM" id="Phobius"/>
    </source>
</evidence>
<feature type="transmembrane region" description="Helical" evidence="1">
    <location>
        <begin position="75"/>
        <end position="94"/>
    </location>
</feature>
<comment type="caution">
    <text evidence="2">The sequence shown here is derived from an EMBL/GenBank/DDBJ whole genome shotgun (WGS) entry which is preliminary data.</text>
</comment>
<keyword evidence="1" id="KW-0812">Transmembrane</keyword>
<reference evidence="2 3" key="1">
    <citation type="journal article" date="2019" name="Environ. Microbiol.">
        <title>Genomics insights into ecotype formation of ammonia-oxidizing archaea in the deep ocean.</title>
        <authorList>
            <person name="Wang Y."/>
            <person name="Huang J.M."/>
            <person name="Cui G.J."/>
            <person name="Nunoura T."/>
            <person name="Takaki Y."/>
            <person name="Li W.L."/>
            <person name="Li J."/>
            <person name="Gao Z.M."/>
            <person name="Takai K."/>
            <person name="Zhang A.Q."/>
            <person name="Stepanauskas R."/>
        </authorList>
    </citation>
    <scope>NUCLEOTIDE SEQUENCE [LARGE SCALE GENOMIC DNA]</scope>
    <source>
        <strain evidence="2 3">F20</strain>
    </source>
</reference>
<name>A0A7K4NQ85_9ARCH</name>
<organism evidence="2 3">
    <name type="scientific">Marine Group I thaumarchaeote</name>
    <dbReference type="NCBI Taxonomy" id="2511932"/>
    <lineage>
        <taxon>Archaea</taxon>
        <taxon>Nitrososphaerota</taxon>
        <taxon>Marine Group I</taxon>
    </lineage>
</organism>
<feature type="transmembrane region" description="Helical" evidence="1">
    <location>
        <begin position="16"/>
        <end position="33"/>
    </location>
</feature>